<evidence type="ECO:0000313" key="2">
    <source>
        <dbReference type="EMBL" id="AGF96952.1"/>
    </source>
</evidence>
<accession>M1P932</accession>
<reference evidence="2 3" key="1">
    <citation type="journal article" date="2013" name="Genome Announc.">
        <title>Complete Genome of a Methanosarcina mazei Strain Isolated from Sediment Samples from an Amazonian Flooded Area.</title>
        <authorList>
            <person name="Assis das Gracas D."/>
            <person name="Thiago Juca Ramos R."/>
            <person name="Vieira Araujo A.C."/>
            <person name="Zahlouth R."/>
            <person name="Ribeiro Carneiro A."/>
            <person name="Souza Lopes T."/>
            <person name="Azevedo Barauna R."/>
            <person name="Azevedo V."/>
            <person name="Cruz Schneider M.P."/>
            <person name="Pellizari V.H."/>
            <person name="Silva A."/>
        </authorList>
    </citation>
    <scope>NUCLEOTIDE SEQUENCE [LARGE SCALE GENOMIC DNA]</scope>
    <source>
        <strain evidence="2 3">Tuc01</strain>
    </source>
</reference>
<dbReference type="EMBL" id="CP004144">
    <property type="protein sequence ID" value="AGF96952.1"/>
    <property type="molecule type" value="Genomic_DNA"/>
</dbReference>
<dbReference type="InterPro" id="IPR045886">
    <property type="entry name" value="ThiF/MoeB/HesA"/>
</dbReference>
<dbReference type="PANTHER" id="PTHR10953:SF102">
    <property type="entry name" value="ADENYLYLTRANSFERASE AND SULFURTRANSFERASE MOCS3"/>
    <property type="match status" value="1"/>
</dbReference>
<name>M1P932_METMZ</name>
<dbReference type="Gene3D" id="3.40.50.720">
    <property type="entry name" value="NAD(P)-binding Rossmann-like Domain"/>
    <property type="match status" value="1"/>
</dbReference>
<protein>
    <submittedName>
        <fullName evidence="2">Molybdopterin biosynthesis MoeB protein</fullName>
    </submittedName>
</protein>
<dbReference type="GO" id="GO:0004792">
    <property type="term" value="F:thiosulfate-cyanide sulfurtransferase activity"/>
    <property type="evidence" value="ECO:0007669"/>
    <property type="project" value="TreeGrafter"/>
</dbReference>
<proteinExistence type="predicted"/>
<evidence type="ECO:0000259" key="1">
    <source>
        <dbReference type="Pfam" id="PF00899"/>
    </source>
</evidence>
<dbReference type="BioCyc" id="MMAZ1236903:G139K-1520-MONOMER"/>
<dbReference type="PANTHER" id="PTHR10953">
    <property type="entry name" value="UBIQUITIN-ACTIVATING ENZYME E1"/>
    <property type="match status" value="1"/>
</dbReference>
<dbReference type="InterPro" id="IPR000594">
    <property type="entry name" value="ThiF_NAD_FAD-bd"/>
</dbReference>
<dbReference type="HOGENOM" id="CLU_013325_10_4_2"/>
<dbReference type="GO" id="GO:0008641">
    <property type="term" value="F:ubiquitin-like modifier activating enzyme activity"/>
    <property type="evidence" value="ECO:0007669"/>
    <property type="project" value="InterPro"/>
</dbReference>
<dbReference type="CDD" id="cd00757">
    <property type="entry name" value="ThiF_MoeB_HesA_family"/>
    <property type="match status" value="1"/>
</dbReference>
<evidence type="ECO:0000313" key="3">
    <source>
        <dbReference type="Proteomes" id="UP000011718"/>
    </source>
</evidence>
<dbReference type="KEGG" id="mmaz:MmTuc01_1596"/>
<organism evidence="2 3">
    <name type="scientific">Methanosarcina mazei Tuc01</name>
    <dbReference type="NCBI Taxonomy" id="1236903"/>
    <lineage>
        <taxon>Archaea</taxon>
        <taxon>Methanobacteriati</taxon>
        <taxon>Methanobacteriota</taxon>
        <taxon>Stenosarchaea group</taxon>
        <taxon>Methanomicrobia</taxon>
        <taxon>Methanosarcinales</taxon>
        <taxon>Methanosarcinaceae</taxon>
        <taxon>Methanosarcina</taxon>
    </lineage>
</organism>
<dbReference type="AlphaFoldDB" id="M1P932"/>
<dbReference type="InterPro" id="IPR035985">
    <property type="entry name" value="Ubiquitin-activating_enz"/>
</dbReference>
<dbReference type="SUPFAM" id="SSF69572">
    <property type="entry name" value="Activating enzymes of the ubiquitin-like proteins"/>
    <property type="match status" value="1"/>
</dbReference>
<dbReference type="Proteomes" id="UP000011718">
    <property type="component" value="Chromosome"/>
</dbReference>
<feature type="domain" description="THIF-type NAD/FAD binding fold" evidence="1">
    <location>
        <begin position="9"/>
        <end position="167"/>
    </location>
</feature>
<dbReference type="GO" id="GO:0016779">
    <property type="term" value="F:nucleotidyltransferase activity"/>
    <property type="evidence" value="ECO:0007669"/>
    <property type="project" value="TreeGrafter"/>
</dbReference>
<dbReference type="Pfam" id="PF00899">
    <property type="entry name" value="ThiF"/>
    <property type="match status" value="1"/>
</dbReference>
<gene>
    <name evidence="2" type="ORF">MmTuc01_1596</name>
</gene>
<dbReference type="GO" id="GO:0005737">
    <property type="term" value="C:cytoplasm"/>
    <property type="evidence" value="ECO:0007669"/>
    <property type="project" value="TreeGrafter"/>
</dbReference>
<sequence length="231" mass="25170">MDKMEREKYSRQILLFGEEGQEKLKAAKVFVAGAGGLGSPVSTYLAIAGIGKIILADFDTVDSTNLNRQFLHYEKDVGRAKVESAKEKLLLMNPLIEVEIIKEMLTESNIDYLVPECDIIIDALDNMETRHILNRFSIKRSIPLIHGAVTGYDGQVTTIIPGKTPCFPILGATPGIIGSIQVSEAVKFLTGKGKLLEGRLLFWNGLSGSFSEISLAKLNNCPVCGSNGEKV</sequence>